<dbReference type="SUPFAM" id="SSF55874">
    <property type="entry name" value="ATPase domain of HSP90 chaperone/DNA topoisomerase II/histidine kinase"/>
    <property type="match status" value="1"/>
</dbReference>
<dbReference type="Gene3D" id="3.40.50.2300">
    <property type="match status" value="1"/>
</dbReference>
<dbReference type="SUPFAM" id="SSF52172">
    <property type="entry name" value="CheY-like"/>
    <property type="match status" value="1"/>
</dbReference>
<dbReference type="Gene3D" id="3.30.565.10">
    <property type="entry name" value="Histidine kinase-like ATPase, C-terminal domain"/>
    <property type="match status" value="1"/>
</dbReference>
<keyword evidence="3 6" id="KW-0597">Phosphoprotein</keyword>
<evidence type="ECO:0000256" key="2">
    <source>
        <dbReference type="ARBA" id="ARBA00012438"/>
    </source>
</evidence>
<dbReference type="Gene3D" id="3.30.450.40">
    <property type="match status" value="1"/>
</dbReference>
<comment type="caution">
    <text evidence="10">The sequence shown here is derived from an EMBL/GenBank/DDBJ whole genome shotgun (WGS) entry which is preliminary data.</text>
</comment>
<proteinExistence type="predicted"/>
<dbReference type="RefSeq" id="WP_273601219.1">
    <property type="nucleotide sequence ID" value="NZ_JAQQXT010000009.1"/>
</dbReference>
<evidence type="ECO:0000256" key="7">
    <source>
        <dbReference type="SAM" id="Phobius"/>
    </source>
</evidence>
<dbReference type="EMBL" id="JAQQXT010000009">
    <property type="protein sequence ID" value="MDC8773041.1"/>
    <property type="molecule type" value="Genomic_DNA"/>
</dbReference>
<evidence type="ECO:0000256" key="5">
    <source>
        <dbReference type="ARBA" id="ARBA00022777"/>
    </source>
</evidence>
<accession>A0ABT5KJM7</accession>
<gene>
    <name evidence="10" type="ORF">PRZ03_15750</name>
</gene>
<feature type="domain" description="Histidine kinase" evidence="8">
    <location>
        <begin position="286"/>
        <end position="505"/>
    </location>
</feature>
<dbReference type="InterPro" id="IPR011006">
    <property type="entry name" value="CheY-like_superfamily"/>
</dbReference>
<dbReference type="PROSITE" id="PS50110">
    <property type="entry name" value="RESPONSE_REGULATORY"/>
    <property type="match status" value="1"/>
</dbReference>
<evidence type="ECO:0000256" key="1">
    <source>
        <dbReference type="ARBA" id="ARBA00000085"/>
    </source>
</evidence>
<dbReference type="Pfam" id="PF00512">
    <property type="entry name" value="HisKA"/>
    <property type="match status" value="1"/>
</dbReference>
<dbReference type="InterPro" id="IPR001789">
    <property type="entry name" value="Sig_transdc_resp-reg_receiver"/>
</dbReference>
<dbReference type="PANTHER" id="PTHR43047">
    <property type="entry name" value="TWO-COMPONENT HISTIDINE PROTEIN KINASE"/>
    <property type="match status" value="1"/>
</dbReference>
<keyword evidence="10" id="KW-0067">ATP-binding</keyword>
<keyword evidence="10" id="KW-0547">Nucleotide-binding</keyword>
<dbReference type="Pfam" id="PF02518">
    <property type="entry name" value="HATPase_c"/>
    <property type="match status" value="1"/>
</dbReference>
<dbReference type="InterPro" id="IPR003594">
    <property type="entry name" value="HATPase_dom"/>
</dbReference>
<dbReference type="InterPro" id="IPR029016">
    <property type="entry name" value="GAF-like_dom_sf"/>
</dbReference>
<dbReference type="SUPFAM" id="SSF55781">
    <property type="entry name" value="GAF domain-like"/>
    <property type="match status" value="1"/>
</dbReference>
<evidence type="ECO:0000256" key="6">
    <source>
        <dbReference type="PROSITE-ProRule" id="PRU00169"/>
    </source>
</evidence>
<evidence type="ECO:0000313" key="10">
    <source>
        <dbReference type="EMBL" id="MDC8773041.1"/>
    </source>
</evidence>
<dbReference type="Pfam" id="PF13185">
    <property type="entry name" value="GAF_2"/>
    <property type="match status" value="1"/>
</dbReference>
<dbReference type="SUPFAM" id="SSF47384">
    <property type="entry name" value="Homodimeric domain of signal transducing histidine kinase"/>
    <property type="match status" value="1"/>
</dbReference>
<dbReference type="InterPro" id="IPR036097">
    <property type="entry name" value="HisK_dim/P_sf"/>
</dbReference>
<keyword evidence="5" id="KW-0418">Kinase</keyword>
<organism evidence="10 11">
    <name type="scientific">Roseateles albus</name>
    <dbReference type="NCBI Taxonomy" id="2987525"/>
    <lineage>
        <taxon>Bacteria</taxon>
        <taxon>Pseudomonadati</taxon>
        <taxon>Pseudomonadota</taxon>
        <taxon>Betaproteobacteria</taxon>
        <taxon>Burkholderiales</taxon>
        <taxon>Sphaerotilaceae</taxon>
        <taxon>Roseateles</taxon>
    </lineage>
</organism>
<name>A0ABT5KJM7_9BURK</name>
<dbReference type="CDD" id="cd00082">
    <property type="entry name" value="HisKA"/>
    <property type="match status" value="1"/>
</dbReference>
<keyword evidence="7" id="KW-0472">Membrane</keyword>
<evidence type="ECO:0000256" key="3">
    <source>
        <dbReference type="ARBA" id="ARBA00022553"/>
    </source>
</evidence>
<dbReference type="InterPro" id="IPR004358">
    <property type="entry name" value="Sig_transdc_His_kin-like_C"/>
</dbReference>
<keyword evidence="4" id="KW-0808">Transferase</keyword>
<evidence type="ECO:0000259" key="9">
    <source>
        <dbReference type="PROSITE" id="PS50110"/>
    </source>
</evidence>
<sequence>MSASGARAEIADVLSLREPPEGTAWLLIAVALVLVGLVSLALALAVRMFPGRAEELQGSEAYSLALIAVGLSVGCTVWRRRQRDALASAVKAQSLNLLHAVMSQTNRLILRRPNPIELLEGVCEVCVKAGNMDLAVVDMFDVREVHRASSRVVATSPQLLLDGARLQTLMTTLVAHKGLCVVVDDAAKDERLRESNSWCLAHGLSSLAAVPLRRGGALVGILFLCSRTRSFFGGKVTPLLSELGADISFALDNADRERERQSAVLADRARLAAEDANRAKTEFLGQMSHELRTPLNAMLGFAQLLATDKEQVLSATQAERVRLITHAGWHLLGLVNDVMDISRIESRRFEVTNVCSDISGVLDEALALTQSLARANKVELSEQAPSRFGIGAVVDPRRLLQVLINLLSNACKYNRPGGQVRVDVTHAGAEVFLDVVDDGVGMTAEQLSHLFEPFNRLGNEGHAIEGSGIGLSLARSLVELMKGRLDIESSPASGTRARLVLPSCAIPLKRALDDPGAQAKVERDAKVILYIEDDPVNRILVEQMLLRCEGVRLLQAETGEDGIAMARQNTPDLVLLDMHLPDMSGFQVLDALRSDARTKALPVVAVSANAMEVDVARAFDLGVVAYWTKPLALDAFLAGVASLLGVSAPASKAHADCQL</sequence>
<keyword evidence="7" id="KW-0812">Transmembrane</keyword>
<feature type="domain" description="Response regulatory" evidence="9">
    <location>
        <begin position="527"/>
        <end position="644"/>
    </location>
</feature>
<dbReference type="GO" id="GO:0005524">
    <property type="term" value="F:ATP binding"/>
    <property type="evidence" value="ECO:0007669"/>
    <property type="project" value="UniProtKB-KW"/>
</dbReference>
<feature type="transmembrane region" description="Helical" evidence="7">
    <location>
        <begin position="24"/>
        <end position="49"/>
    </location>
</feature>
<comment type="catalytic activity">
    <reaction evidence="1">
        <text>ATP + protein L-histidine = ADP + protein N-phospho-L-histidine.</text>
        <dbReference type="EC" id="2.7.13.3"/>
    </reaction>
</comment>
<reference evidence="10 11" key="1">
    <citation type="submission" date="2022-10" db="EMBL/GenBank/DDBJ databases">
        <title>Paucibacter sp. hw1 Genome sequencing.</title>
        <authorList>
            <person name="Park S."/>
        </authorList>
    </citation>
    <scope>NUCLEOTIDE SEQUENCE [LARGE SCALE GENOMIC DNA]</scope>
    <source>
        <strain evidence="11">hw1</strain>
    </source>
</reference>
<evidence type="ECO:0000259" key="8">
    <source>
        <dbReference type="PROSITE" id="PS50109"/>
    </source>
</evidence>
<dbReference type="InterPro" id="IPR003018">
    <property type="entry name" value="GAF"/>
</dbReference>
<dbReference type="EC" id="2.7.13.3" evidence="2"/>
<protein>
    <recommendedName>
        <fullName evidence="2">histidine kinase</fullName>
        <ecNumber evidence="2">2.7.13.3</ecNumber>
    </recommendedName>
</protein>
<dbReference type="PRINTS" id="PR00344">
    <property type="entry name" value="BCTRLSENSOR"/>
</dbReference>
<keyword evidence="11" id="KW-1185">Reference proteome</keyword>
<feature type="modified residue" description="4-aspartylphosphate" evidence="6">
    <location>
        <position position="577"/>
    </location>
</feature>
<dbReference type="Gene3D" id="1.10.287.130">
    <property type="match status" value="1"/>
</dbReference>
<dbReference type="SMART" id="SM00388">
    <property type="entry name" value="HisKA"/>
    <property type="match status" value="1"/>
</dbReference>
<dbReference type="InterPro" id="IPR005467">
    <property type="entry name" value="His_kinase_dom"/>
</dbReference>
<dbReference type="PANTHER" id="PTHR43047:SF72">
    <property type="entry name" value="OSMOSENSING HISTIDINE PROTEIN KINASE SLN1"/>
    <property type="match status" value="1"/>
</dbReference>
<evidence type="ECO:0000313" key="11">
    <source>
        <dbReference type="Proteomes" id="UP001221189"/>
    </source>
</evidence>
<dbReference type="SMART" id="SM00387">
    <property type="entry name" value="HATPase_c"/>
    <property type="match status" value="1"/>
</dbReference>
<dbReference type="InterPro" id="IPR003661">
    <property type="entry name" value="HisK_dim/P_dom"/>
</dbReference>
<dbReference type="PROSITE" id="PS50109">
    <property type="entry name" value="HIS_KIN"/>
    <property type="match status" value="1"/>
</dbReference>
<dbReference type="SMART" id="SM00448">
    <property type="entry name" value="REC"/>
    <property type="match status" value="1"/>
</dbReference>
<dbReference type="Pfam" id="PF00072">
    <property type="entry name" value="Response_reg"/>
    <property type="match status" value="1"/>
</dbReference>
<dbReference type="InterPro" id="IPR036890">
    <property type="entry name" value="HATPase_C_sf"/>
</dbReference>
<keyword evidence="7" id="KW-1133">Transmembrane helix</keyword>
<evidence type="ECO:0000256" key="4">
    <source>
        <dbReference type="ARBA" id="ARBA00022679"/>
    </source>
</evidence>
<dbReference type="Proteomes" id="UP001221189">
    <property type="component" value="Unassembled WGS sequence"/>
</dbReference>